<dbReference type="AlphaFoldDB" id="A0A0G4IGC2"/>
<dbReference type="Proteomes" id="UP000039324">
    <property type="component" value="Unassembled WGS sequence"/>
</dbReference>
<protein>
    <submittedName>
        <fullName evidence="2">Uncharacterized protein</fullName>
    </submittedName>
</protein>
<dbReference type="EMBL" id="CDSF01000001">
    <property type="protein sequence ID" value="CEO94216.1"/>
    <property type="molecule type" value="Genomic_DNA"/>
</dbReference>
<accession>A0A0G4IGC2</accession>
<name>A0A0G4IGC2_PLABS</name>
<evidence type="ECO:0000313" key="3">
    <source>
        <dbReference type="Proteomes" id="UP000039324"/>
    </source>
</evidence>
<keyword evidence="3" id="KW-1185">Reference proteome</keyword>
<proteinExistence type="predicted"/>
<gene>
    <name evidence="2" type="ORF">PBRA_000001</name>
</gene>
<feature type="region of interest" description="Disordered" evidence="1">
    <location>
        <begin position="1"/>
        <end position="34"/>
    </location>
</feature>
<dbReference type="STRING" id="37360.A0A0G4IGC2"/>
<evidence type="ECO:0000313" key="2">
    <source>
        <dbReference type="EMBL" id="CEO94216.1"/>
    </source>
</evidence>
<evidence type="ECO:0000256" key="1">
    <source>
        <dbReference type="SAM" id="MobiDB-lite"/>
    </source>
</evidence>
<reference evidence="2 3" key="1">
    <citation type="submission" date="2015-02" db="EMBL/GenBank/DDBJ databases">
        <authorList>
            <person name="Chooi Y.-H."/>
        </authorList>
    </citation>
    <scope>NUCLEOTIDE SEQUENCE [LARGE SCALE GENOMIC DNA]</scope>
    <source>
        <strain evidence="2">E3</strain>
    </source>
</reference>
<organism evidence="2 3">
    <name type="scientific">Plasmodiophora brassicae</name>
    <name type="common">Clubroot disease agent</name>
    <dbReference type="NCBI Taxonomy" id="37360"/>
    <lineage>
        <taxon>Eukaryota</taxon>
        <taxon>Sar</taxon>
        <taxon>Rhizaria</taxon>
        <taxon>Endomyxa</taxon>
        <taxon>Phytomyxea</taxon>
        <taxon>Plasmodiophorida</taxon>
        <taxon>Plasmodiophoridae</taxon>
        <taxon>Plasmodiophora</taxon>
    </lineage>
</organism>
<sequence>MKMASALSKHTSLPTLRNQVQSISPQVAGGSKKTRAEIRLNDCSHTYKTAIMTGDDTSRHHLRFVSVDTVDVPRSLSAALSMSKAQTSSHERMLKEV</sequence>
<feature type="compositionally biased region" description="Polar residues" evidence="1">
    <location>
        <begin position="8"/>
        <end position="25"/>
    </location>
</feature>